<proteinExistence type="inferred from homology"/>
<evidence type="ECO:0000256" key="1">
    <source>
        <dbReference type="ARBA" id="ARBA00022428"/>
    </source>
</evidence>
<dbReference type="EC" id="4.2.99.20" evidence="3"/>
<keyword evidence="1 3" id="KW-0474">Menaquinone biosynthesis</keyword>
<dbReference type="Proteomes" id="UP001500740">
    <property type="component" value="Unassembled WGS sequence"/>
</dbReference>
<sequence length="265" mass="30292">MYYQINDNQYYVEVHGTGEPLILLHGFTGATTTWNDVLEQYKDKYQVIMIDLPGHGQTKVNQLSGLNQACHDLKELFNQLGLPSINLLGYSMGGRTALLFALLYPEYVKKLILVGASPGLKEEEQMNRQKQDEKLADYIVKEGIETFVDYWQSIPLFETQQQLSARKQKQVRQERMNQSEDGLALSLRTMGTGYQPNLWDHLSKINLPILLIVGHLDSKFVKINKEMEKSLPHAHLEIVNETGHAVHLESPKIFGKIVSRFLDHT</sequence>
<comment type="function">
    <text evidence="3">Catalyzes a proton abstraction reaction that results in 2,5-elimination of pyruvate from 2-succinyl-5-enolpyruvyl-6-hydroxy-3-cyclohexene-1-carboxylate (SEPHCHC) and the formation of 2-succinyl-6-hydroxy-2,4-cyclohexadiene-1-carboxylate (SHCHC).</text>
</comment>
<evidence type="ECO:0000313" key="6">
    <source>
        <dbReference type="Proteomes" id="UP001500740"/>
    </source>
</evidence>
<comment type="subunit">
    <text evidence="3">Monomer.</text>
</comment>
<accession>A0ABN1A133</accession>
<dbReference type="InterPro" id="IPR022485">
    <property type="entry name" value="SHCHC_synthase_MenH"/>
</dbReference>
<comment type="pathway">
    <text evidence="3">Quinol/quinone metabolism; menaquinone biosynthesis.</text>
</comment>
<reference evidence="5 6" key="1">
    <citation type="journal article" date="2019" name="Int. J. Syst. Evol. Microbiol.">
        <title>The Global Catalogue of Microorganisms (GCM) 10K type strain sequencing project: providing services to taxonomists for standard genome sequencing and annotation.</title>
        <authorList>
            <consortium name="The Broad Institute Genomics Platform"/>
            <consortium name="The Broad Institute Genome Sequencing Center for Infectious Disease"/>
            <person name="Wu L."/>
            <person name="Ma J."/>
        </authorList>
    </citation>
    <scope>NUCLEOTIDE SEQUENCE [LARGE SCALE GENOMIC DNA]</scope>
    <source>
        <strain evidence="5 6">JCM 14193</strain>
    </source>
</reference>
<dbReference type="PRINTS" id="PR00111">
    <property type="entry name" value="ABHYDROLASE"/>
</dbReference>
<dbReference type="EMBL" id="BAAACZ010000017">
    <property type="protein sequence ID" value="GAA0464993.1"/>
    <property type="molecule type" value="Genomic_DNA"/>
</dbReference>
<evidence type="ECO:0000259" key="4">
    <source>
        <dbReference type="Pfam" id="PF00561"/>
    </source>
</evidence>
<dbReference type="NCBIfam" id="TIGR03695">
    <property type="entry name" value="menH_SHCHC"/>
    <property type="match status" value="1"/>
</dbReference>
<comment type="pathway">
    <text evidence="3">Quinol/quinone metabolism; 1,4-dihydroxy-2-naphthoate biosynthesis; 1,4-dihydroxy-2-naphthoate from chorismate: step 3/7.</text>
</comment>
<protein>
    <recommendedName>
        <fullName evidence="3">Putative 2-succinyl-6-hydroxy-2,4-cyclohexadiene-1-carboxylate synthase</fullName>
        <shortName evidence="3">SHCHC synthase</shortName>
        <ecNumber evidence="3">4.2.99.20</ecNumber>
    </recommendedName>
</protein>
<gene>
    <name evidence="3 5" type="primary">menH</name>
    <name evidence="5" type="ORF">GCM10008935_20980</name>
</gene>
<dbReference type="Pfam" id="PF00561">
    <property type="entry name" value="Abhydrolase_1"/>
    <property type="match status" value="1"/>
</dbReference>
<name>A0ABN1A133_9BACI</name>
<keyword evidence="2 3" id="KW-0456">Lyase</keyword>
<evidence type="ECO:0000256" key="3">
    <source>
        <dbReference type="HAMAP-Rule" id="MF_01660"/>
    </source>
</evidence>
<feature type="domain" description="AB hydrolase-1" evidence="4">
    <location>
        <begin position="20"/>
        <end position="251"/>
    </location>
</feature>
<dbReference type="Gene3D" id="3.40.50.1820">
    <property type="entry name" value="alpha/beta hydrolase"/>
    <property type="match status" value="1"/>
</dbReference>
<evidence type="ECO:0000313" key="5">
    <source>
        <dbReference type="EMBL" id="GAA0464993.1"/>
    </source>
</evidence>
<dbReference type="HAMAP" id="MF_01660">
    <property type="entry name" value="MenH"/>
    <property type="match status" value="1"/>
</dbReference>
<comment type="similarity">
    <text evidence="3">Belongs to the AB hydrolase superfamily. MenH family.</text>
</comment>
<dbReference type="SUPFAM" id="SSF53474">
    <property type="entry name" value="alpha/beta-Hydrolases"/>
    <property type="match status" value="1"/>
</dbReference>
<dbReference type="PANTHER" id="PTHR42916:SF1">
    <property type="entry name" value="PROTEIN PHYLLO, CHLOROPLASTIC"/>
    <property type="match status" value="1"/>
</dbReference>
<comment type="catalytic activity">
    <reaction evidence="3">
        <text>5-enolpyruvoyl-6-hydroxy-2-succinyl-cyclohex-3-ene-1-carboxylate = (1R,6R)-6-hydroxy-2-succinyl-cyclohexa-2,4-diene-1-carboxylate + pyruvate</text>
        <dbReference type="Rhea" id="RHEA:25597"/>
        <dbReference type="ChEBI" id="CHEBI:15361"/>
        <dbReference type="ChEBI" id="CHEBI:58689"/>
        <dbReference type="ChEBI" id="CHEBI:58818"/>
        <dbReference type="EC" id="4.2.99.20"/>
    </reaction>
</comment>
<organism evidence="5 6">
    <name type="scientific">Alkalibacillus silvisoli</name>
    <dbReference type="NCBI Taxonomy" id="392823"/>
    <lineage>
        <taxon>Bacteria</taxon>
        <taxon>Bacillati</taxon>
        <taxon>Bacillota</taxon>
        <taxon>Bacilli</taxon>
        <taxon>Bacillales</taxon>
        <taxon>Bacillaceae</taxon>
        <taxon>Alkalibacillus</taxon>
    </lineage>
</organism>
<comment type="caution">
    <text evidence="5">The sequence shown here is derived from an EMBL/GenBank/DDBJ whole genome shotgun (WGS) entry which is preliminary data.</text>
</comment>
<dbReference type="InterPro" id="IPR000073">
    <property type="entry name" value="AB_hydrolase_1"/>
</dbReference>
<dbReference type="PANTHER" id="PTHR42916">
    <property type="entry name" value="2-SUCCINYL-5-ENOLPYRUVYL-6-HYDROXY-3-CYCLOHEXENE-1-CARBOXYLATE SYNTHASE"/>
    <property type="match status" value="1"/>
</dbReference>
<evidence type="ECO:0000256" key="2">
    <source>
        <dbReference type="ARBA" id="ARBA00023239"/>
    </source>
</evidence>
<dbReference type="RefSeq" id="WP_343783510.1">
    <property type="nucleotide sequence ID" value="NZ_BAAACZ010000017.1"/>
</dbReference>
<keyword evidence="6" id="KW-1185">Reference proteome</keyword>
<dbReference type="InterPro" id="IPR029058">
    <property type="entry name" value="AB_hydrolase_fold"/>
</dbReference>